<protein>
    <recommendedName>
        <fullName evidence="2">Zinc finger, CCHC-type</fullName>
    </recommendedName>
</protein>
<organism evidence="1">
    <name type="scientific">Tanacetum cinerariifolium</name>
    <name type="common">Dalmatian daisy</name>
    <name type="synonym">Chrysanthemum cinerariifolium</name>
    <dbReference type="NCBI Taxonomy" id="118510"/>
    <lineage>
        <taxon>Eukaryota</taxon>
        <taxon>Viridiplantae</taxon>
        <taxon>Streptophyta</taxon>
        <taxon>Embryophyta</taxon>
        <taxon>Tracheophyta</taxon>
        <taxon>Spermatophyta</taxon>
        <taxon>Magnoliopsida</taxon>
        <taxon>eudicotyledons</taxon>
        <taxon>Gunneridae</taxon>
        <taxon>Pentapetalae</taxon>
        <taxon>asterids</taxon>
        <taxon>campanulids</taxon>
        <taxon>Asterales</taxon>
        <taxon>Asteraceae</taxon>
        <taxon>Asteroideae</taxon>
        <taxon>Anthemideae</taxon>
        <taxon>Anthemidinae</taxon>
        <taxon>Tanacetum</taxon>
    </lineage>
</organism>
<proteinExistence type="predicted"/>
<accession>A0A699H667</accession>
<comment type="caution">
    <text evidence="1">The sequence shown here is derived from an EMBL/GenBank/DDBJ whole genome shotgun (WGS) entry which is preliminary data.</text>
</comment>
<gene>
    <name evidence="1" type="ORF">Tci_316945</name>
</gene>
<reference evidence="1" key="1">
    <citation type="journal article" date="2019" name="Sci. Rep.">
        <title>Draft genome of Tanacetum cinerariifolium, the natural source of mosquito coil.</title>
        <authorList>
            <person name="Yamashiro T."/>
            <person name="Shiraishi A."/>
            <person name="Satake H."/>
            <person name="Nakayama K."/>
        </authorList>
    </citation>
    <scope>NUCLEOTIDE SEQUENCE</scope>
</reference>
<dbReference type="AlphaFoldDB" id="A0A699H667"/>
<name>A0A699H667_TANCI</name>
<evidence type="ECO:0008006" key="2">
    <source>
        <dbReference type="Google" id="ProtNLM"/>
    </source>
</evidence>
<sequence>MEQPIGPAPDPETADPDTIDKYYETVNLEQEVACLMLSSMSPDLQRTLEKYNAYDMMKELKTMFESYEMPNELGVRFILNSLNKDYNKFVQNYNMYSMGKMIAKLHALKLHDKGILKKAETPAVLAMREGKIQQDKRKPRRAKGRWRRNCLSYQAELKKGKEAIMASISCIFTIELYAFPNKTWVYDTRYGTHICNTLQGLRRSKKLKHGALSLYMGNGMRAAIEDIGSLI</sequence>
<dbReference type="EMBL" id="BKCJ010108986">
    <property type="protein sequence ID" value="GEX44970.1"/>
    <property type="molecule type" value="Genomic_DNA"/>
</dbReference>
<evidence type="ECO:0000313" key="1">
    <source>
        <dbReference type="EMBL" id="GEX44970.1"/>
    </source>
</evidence>